<gene>
    <name evidence="1" type="ORF">L596_017643</name>
</gene>
<dbReference type="AlphaFoldDB" id="A0A4U5N294"/>
<protein>
    <submittedName>
        <fullName evidence="1">Uncharacterized protein</fullName>
    </submittedName>
</protein>
<sequence>MRCDINFKIQETAISYHFLVRTHPNPLIDPLRNYSDKLRKGHLRSCRHLPFRAKRFYNCVRRRRFRVKHAPPMTLLKVQL</sequence>
<name>A0A4U5N294_STECR</name>
<accession>A0A4U5N294</accession>
<proteinExistence type="predicted"/>
<reference evidence="1 2" key="1">
    <citation type="journal article" date="2015" name="Genome Biol.">
        <title>Comparative genomics of Steinernema reveals deeply conserved gene regulatory networks.</title>
        <authorList>
            <person name="Dillman A.R."/>
            <person name="Macchietto M."/>
            <person name="Porter C.F."/>
            <person name="Rogers A."/>
            <person name="Williams B."/>
            <person name="Antoshechkin I."/>
            <person name="Lee M.M."/>
            <person name="Goodwin Z."/>
            <person name="Lu X."/>
            <person name="Lewis E.E."/>
            <person name="Goodrich-Blair H."/>
            <person name="Stock S.P."/>
            <person name="Adams B.J."/>
            <person name="Sternberg P.W."/>
            <person name="Mortazavi A."/>
        </authorList>
    </citation>
    <scope>NUCLEOTIDE SEQUENCE [LARGE SCALE GENOMIC DNA]</scope>
    <source>
        <strain evidence="1 2">ALL</strain>
    </source>
</reference>
<comment type="caution">
    <text evidence="1">The sequence shown here is derived from an EMBL/GenBank/DDBJ whole genome shotgun (WGS) entry which is preliminary data.</text>
</comment>
<evidence type="ECO:0000313" key="2">
    <source>
        <dbReference type="Proteomes" id="UP000298663"/>
    </source>
</evidence>
<dbReference type="EMBL" id="AZBU02000005">
    <property type="protein sequence ID" value="TKR76519.1"/>
    <property type="molecule type" value="Genomic_DNA"/>
</dbReference>
<dbReference type="Proteomes" id="UP000298663">
    <property type="component" value="Unassembled WGS sequence"/>
</dbReference>
<reference evidence="1 2" key="2">
    <citation type="journal article" date="2019" name="G3 (Bethesda)">
        <title>Hybrid Assembly of the Genome of the Entomopathogenic Nematode Steinernema carpocapsae Identifies the X-Chromosome.</title>
        <authorList>
            <person name="Serra L."/>
            <person name="Macchietto M."/>
            <person name="Macias-Munoz A."/>
            <person name="McGill C.J."/>
            <person name="Rodriguez I.M."/>
            <person name="Rodriguez B."/>
            <person name="Murad R."/>
            <person name="Mortazavi A."/>
        </authorList>
    </citation>
    <scope>NUCLEOTIDE SEQUENCE [LARGE SCALE GENOMIC DNA]</scope>
    <source>
        <strain evidence="1 2">ALL</strain>
    </source>
</reference>
<keyword evidence="2" id="KW-1185">Reference proteome</keyword>
<evidence type="ECO:0000313" key="1">
    <source>
        <dbReference type="EMBL" id="TKR76519.1"/>
    </source>
</evidence>
<organism evidence="1 2">
    <name type="scientific">Steinernema carpocapsae</name>
    <name type="common">Entomopathogenic nematode</name>
    <dbReference type="NCBI Taxonomy" id="34508"/>
    <lineage>
        <taxon>Eukaryota</taxon>
        <taxon>Metazoa</taxon>
        <taxon>Ecdysozoa</taxon>
        <taxon>Nematoda</taxon>
        <taxon>Chromadorea</taxon>
        <taxon>Rhabditida</taxon>
        <taxon>Tylenchina</taxon>
        <taxon>Panagrolaimomorpha</taxon>
        <taxon>Strongyloidoidea</taxon>
        <taxon>Steinernematidae</taxon>
        <taxon>Steinernema</taxon>
    </lineage>
</organism>